<feature type="domain" description="HTH deoR-type" evidence="4">
    <location>
        <begin position="2"/>
        <end position="57"/>
    </location>
</feature>
<name>A0A3E2NAA6_9FIRM</name>
<dbReference type="InterPro" id="IPR018356">
    <property type="entry name" value="Tscrpt_reg_HTH_DeoR_CS"/>
</dbReference>
<dbReference type="InterPro" id="IPR036390">
    <property type="entry name" value="WH_DNA-bd_sf"/>
</dbReference>
<dbReference type="InterPro" id="IPR036388">
    <property type="entry name" value="WH-like_DNA-bd_sf"/>
</dbReference>
<dbReference type="AlphaFoldDB" id="A0A3E2NAA6"/>
<dbReference type="InterPro" id="IPR037171">
    <property type="entry name" value="NagB/RpiA_transferase-like"/>
</dbReference>
<dbReference type="GO" id="GO:0003700">
    <property type="term" value="F:DNA-binding transcription factor activity"/>
    <property type="evidence" value="ECO:0007669"/>
    <property type="project" value="InterPro"/>
</dbReference>
<dbReference type="OrthoDB" id="9797223at2"/>
<keyword evidence="1" id="KW-0805">Transcription regulation</keyword>
<dbReference type="Proteomes" id="UP000260680">
    <property type="component" value="Unassembled WGS sequence"/>
</dbReference>
<keyword evidence="3" id="KW-0804">Transcription</keyword>
<keyword evidence="2" id="KW-0238">DNA-binding</keyword>
<dbReference type="EMBL" id="QOHO01000050">
    <property type="protein sequence ID" value="RFZ77936.1"/>
    <property type="molecule type" value="Genomic_DNA"/>
</dbReference>
<proteinExistence type="predicted"/>
<dbReference type="InterPro" id="IPR050313">
    <property type="entry name" value="Carb_Metab_HTH_regulators"/>
</dbReference>
<dbReference type="SUPFAM" id="SSF46785">
    <property type="entry name" value="Winged helix' DNA-binding domain"/>
    <property type="match status" value="1"/>
</dbReference>
<evidence type="ECO:0000313" key="5">
    <source>
        <dbReference type="EMBL" id="RFZ77936.1"/>
    </source>
</evidence>
<dbReference type="Gene3D" id="1.10.10.10">
    <property type="entry name" value="Winged helix-like DNA-binding domain superfamily/Winged helix DNA-binding domain"/>
    <property type="match status" value="1"/>
</dbReference>
<evidence type="ECO:0000256" key="3">
    <source>
        <dbReference type="ARBA" id="ARBA00023163"/>
    </source>
</evidence>
<organism evidence="5 6">
    <name type="scientific">Lacrimispora amygdalina</name>
    <dbReference type="NCBI Taxonomy" id="253257"/>
    <lineage>
        <taxon>Bacteria</taxon>
        <taxon>Bacillati</taxon>
        <taxon>Bacillota</taxon>
        <taxon>Clostridia</taxon>
        <taxon>Lachnospirales</taxon>
        <taxon>Lachnospiraceae</taxon>
        <taxon>Lacrimispora</taxon>
    </lineage>
</organism>
<evidence type="ECO:0000256" key="2">
    <source>
        <dbReference type="ARBA" id="ARBA00023125"/>
    </source>
</evidence>
<protein>
    <submittedName>
        <fullName evidence="5">DeoR/GlpR transcriptional regulator</fullName>
    </submittedName>
</protein>
<reference evidence="5 6" key="1">
    <citation type="submission" date="2018-07" db="EMBL/GenBank/DDBJ databases">
        <title>New species, Clostridium PI-S10-A1B.</title>
        <authorList>
            <person name="Krishna G."/>
            <person name="Summeta K."/>
            <person name="Shikha S."/>
            <person name="Prabhu P.B."/>
            <person name="Suresh K."/>
        </authorList>
    </citation>
    <scope>NUCLEOTIDE SEQUENCE [LARGE SCALE GENOMIC DNA]</scope>
    <source>
        <strain evidence="5 6">PI-S10-A1B</strain>
    </source>
</reference>
<evidence type="ECO:0000259" key="4">
    <source>
        <dbReference type="PROSITE" id="PS51000"/>
    </source>
</evidence>
<dbReference type="PRINTS" id="PR00037">
    <property type="entry name" value="HTHLACR"/>
</dbReference>
<dbReference type="PANTHER" id="PTHR30363:SF44">
    <property type="entry name" value="AGA OPERON TRANSCRIPTIONAL REPRESSOR-RELATED"/>
    <property type="match status" value="1"/>
</dbReference>
<dbReference type="Pfam" id="PF00455">
    <property type="entry name" value="DeoRC"/>
    <property type="match status" value="1"/>
</dbReference>
<dbReference type="SMART" id="SM00420">
    <property type="entry name" value="HTH_DEOR"/>
    <property type="match status" value="1"/>
</dbReference>
<evidence type="ECO:0000313" key="6">
    <source>
        <dbReference type="Proteomes" id="UP000260680"/>
    </source>
</evidence>
<comment type="caution">
    <text evidence="5">The sequence shown here is derived from an EMBL/GenBank/DDBJ whole genome shotgun (WGS) entry which is preliminary data.</text>
</comment>
<gene>
    <name evidence="5" type="ORF">DS742_16150</name>
</gene>
<dbReference type="GO" id="GO:0003677">
    <property type="term" value="F:DNA binding"/>
    <property type="evidence" value="ECO:0007669"/>
    <property type="project" value="UniProtKB-KW"/>
</dbReference>
<dbReference type="SMART" id="SM01134">
    <property type="entry name" value="DeoRC"/>
    <property type="match status" value="1"/>
</dbReference>
<evidence type="ECO:0000256" key="1">
    <source>
        <dbReference type="ARBA" id="ARBA00023015"/>
    </source>
</evidence>
<dbReference type="InterPro" id="IPR001034">
    <property type="entry name" value="DeoR_HTH"/>
</dbReference>
<sequence length="254" mass="28014">MLNKRMEFILEELEEKNSIRVTDISRQLECSEVTVRNDIQKLEEMGLLNRVHGGATKAGASVAVFYNSETVNKNADKKQLIAQKAYEYIDDNDTIILDDASTSYYLAKVIKENPGKHVLVITNSLMAAGELSSAKHVDLFLLGGQVGGKLSATMGDVTIKNLEECHADKAFISAHGVNFDAGITSIGSPQMQIKKTILKVSKEVYLLVDSSKFGGGYVLTVSPLSEIKKIITDNEIKREYLDMARQREVAIDIV</sequence>
<dbReference type="PROSITE" id="PS00894">
    <property type="entry name" value="HTH_DEOR_1"/>
    <property type="match status" value="1"/>
</dbReference>
<dbReference type="PANTHER" id="PTHR30363">
    <property type="entry name" value="HTH-TYPE TRANSCRIPTIONAL REGULATOR SRLR-RELATED"/>
    <property type="match status" value="1"/>
</dbReference>
<dbReference type="Pfam" id="PF08220">
    <property type="entry name" value="HTH_DeoR"/>
    <property type="match status" value="1"/>
</dbReference>
<dbReference type="InterPro" id="IPR014036">
    <property type="entry name" value="DeoR-like_C"/>
</dbReference>
<accession>A0A3E2NAA6</accession>
<dbReference type="RefSeq" id="WP_117418013.1">
    <property type="nucleotide sequence ID" value="NZ_QOHO01000050.1"/>
</dbReference>
<dbReference type="PROSITE" id="PS51000">
    <property type="entry name" value="HTH_DEOR_2"/>
    <property type="match status" value="1"/>
</dbReference>
<dbReference type="Gene3D" id="3.40.50.1360">
    <property type="match status" value="1"/>
</dbReference>
<dbReference type="SUPFAM" id="SSF100950">
    <property type="entry name" value="NagB/RpiA/CoA transferase-like"/>
    <property type="match status" value="1"/>
</dbReference>